<reference evidence="2" key="1">
    <citation type="journal article" date="2020" name="Phytopathology">
        <title>Genome sequence of the chestnut blight fungus Cryphonectria parasitica EP155: A fundamental resource for an archetypical invasive plant pathogen.</title>
        <authorList>
            <person name="Crouch J.A."/>
            <person name="Dawe A."/>
            <person name="Aerts A."/>
            <person name="Barry K."/>
            <person name="Churchill A.C.L."/>
            <person name="Grimwood J."/>
            <person name="Hillman B."/>
            <person name="Milgroom M.G."/>
            <person name="Pangilinan J."/>
            <person name="Smith M."/>
            <person name="Salamov A."/>
            <person name="Schmutz J."/>
            <person name="Yadav J."/>
            <person name="Grigoriev I.V."/>
            <person name="Nuss D."/>
        </authorList>
    </citation>
    <scope>NUCLEOTIDE SEQUENCE</scope>
    <source>
        <strain evidence="2">EP155</strain>
    </source>
</reference>
<dbReference type="GeneID" id="63839751"/>
<evidence type="ECO:0000313" key="3">
    <source>
        <dbReference type="Proteomes" id="UP000803844"/>
    </source>
</evidence>
<organism evidence="2 3">
    <name type="scientific">Cryphonectria parasitica (strain ATCC 38755 / EP155)</name>
    <dbReference type="NCBI Taxonomy" id="660469"/>
    <lineage>
        <taxon>Eukaryota</taxon>
        <taxon>Fungi</taxon>
        <taxon>Dikarya</taxon>
        <taxon>Ascomycota</taxon>
        <taxon>Pezizomycotina</taxon>
        <taxon>Sordariomycetes</taxon>
        <taxon>Sordariomycetidae</taxon>
        <taxon>Diaporthales</taxon>
        <taxon>Cryphonectriaceae</taxon>
        <taxon>Cryphonectria-Endothia species complex</taxon>
        <taxon>Cryphonectria</taxon>
    </lineage>
</organism>
<dbReference type="EMBL" id="MU032347">
    <property type="protein sequence ID" value="KAF3766123.1"/>
    <property type="molecule type" value="Genomic_DNA"/>
</dbReference>
<evidence type="ECO:0000313" key="2">
    <source>
        <dbReference type="EMBL" id="KAF3766123.1"/>
    </source>
</evidence>
<accession>A0A9P4Y3P9</accession>
<comment type="caution">
    <text evidence="2">The sequence shown here is derived from an EMBL/GenBank/DDBJ whole genome shotgun (WGS) entry which is preliminary data.</text>
</comment>
<dbReference type="RefSeq" id="XP_040777084.1">
    <property type="nucleotide sequence ID" value="XM_040922622.1"/>
</dbReference>
<feature type="compositionally biased region" description="Low complexity" evidence="1">
    <location>
        <begin position="45"/>
        <end position="62"/>
    </location>
</feature>
<protein>
    <submittedName>
        <fullName evidence="2">Uncharacterized protein</fullName>
    </submittedName>
</protein>
<sequence length="461" mass="52354">MATTTPPHHEPDGNFTAEEIAVLHQAGLISDPLPGGKRKASVSLTSPPTSHGSWSSGSSSSPVASIRIKRRPIDAGDQTFEFPTSEESVAALEFMGFNNEVATEIHARFVARSDPDQNPDSILDYAKSFIREIDPYENLPDSEALSLMGINSYLQAVFTDPQHADMMRTETLHYWVCDTLRLNYLTISELHDRCHRFVERGRPSKKKARKSLSETTNLYQPPQSQGESSSAQTQRPVTTEPRYLDRVQLPEGCVYDEGSYTVLPDHYVLYKAQASCEVGRYFLQAAGNVGIKSIARSSGGDFNYVNDAWYFTLEQATAEEYRAWAALRCPKSETWIIRIQVPKTFIASLRMEYLWYGADWKNYVWHCKQKFIPPQRFDRLWQNTDLIKGHICSALPSKIERISREDIQDSMTPDSVLKLPNSRQKCTQWAFMHVSVAMRLAEEIQGKVQIEITPPKWEETS</sequence>
<dbReference type="Proteomes" id="UP000803844">
    <property type="component" value="Unassembled WGS sequence"/>
</dbReference>
<feature type="region of interest" description="Disordered" evidence="1">
    <location>
        <begin position="205"/>
        <end position="241"/>
    </location>
</feature>
<feature type="compositionally biased region" description="Polar residues" evidence="1">
    <location>
        <begin position="213"/>
        <end position="237"/>
    </location>
</feature>
<proteinExistence type="predicted"/>
<gene>
    <name evidence="2" type="ORF">M406DRAFT_351339</name>
</gene>
<name>A0A9P4Y3P9_CRYP1</name>
<dbReference type="OrthoDB" id="5429780at2759"/>
<keyword evidence="3" id="KW-1185">Reference proteome</keyword>
<feature type="region of interest" description="Disordered" evidence="1">
    <location>
        <begin position="26"/>
        <end position="62"/>
    </location>
</feature>
<dbReference type="AlphaFoldDB" id="A0A9P4Y3P9"/>
<evidence type="ECO:0000256" key="1">
    <source>
        <dbReference type="SAM" id="MobiDB-lite"/>
    </source>
</evidence>